<dbReference type="InterPro" id="IPR040112">
    <property type="entry name" value="WetA"/>
</dbReference>
<evidence type="ECO:0000256" key="3">
    <source>
        <dbReference type="ARBA" id="ARBA00022969"/>
    </source>
</evidence>
<accession>A0AAQ3MAT3</accession>
<feature type="compositionally biased region" description="Basic residues" evidence="8">
    <location>
        <begin position="499"/>
        <end position="514"/>
    </location>
</feature>
<feature type="compositionally biased region" description="Polar residues" evidence="8">
    <location>
        <begin position="449"/>
        <end position="460"/>
    </location>
</feature>
<evidence type="ECO:0000256" key="6">
    <source>
        <dbReference type="ARBA" id="ARBA00023163"/>
    </source>
</evidence>
<dbReference type="AlphaFoldDB" id="A0AAQ3MAT3"/>
<evidence type="ECO:0000256" key="4">
    <source>
        <dbReference type="ARBA" id="ARBA00023015"/>
    </source>
</evidence>
<dbReference type="GO" id="GO:0030435">
    <property type="term" value="P:sporulation resulting in formation of a cellular spore"/>
    <property type="evidence" value="ECO:0007669"/>
    <property type="project" value="UniProtKB-KW"/>
</dbReference>
<keyword evidence="10" id="KW-1185">Reference proteome</keyword>
<comment type="similarity">
    <text evidence="1">Belongs to the wetA family.</text>
</comment>
<dbReference type="EMBL" id="CP138585">
    <property type="protein sequence ID" value="WPH01457.1"/>
    <property type="molecule type" value="Genomic_DNA"/>
</dbReference>
<evidence type="ECO:0000313" key="9">
    <source>
        <dbReference type="EMBL" id="WPH01457.1"/>
    </source>
</evidence>
<evidence type="ECO:0000256" key="1">
    <source>
        <dbReference type="ARBA" id="ARBA00008881"/>
    </source>
</evidence>
<evidence type="ECO:0000256" key="2">
    <source>
        <dbReference type="ARBA" id="ARBA00015342"/>
    </source>
</evidence>
<evidence type="ECO:0000256" key="5">
    <source>
        <dbReference type="ARBA" id="ARBA00023159"/>
    </source>
</evidence>
<feature type="compositionally biased region" description="Polar residues" evidence="8">
    <location>
        <begin position="193"/>
        <end position="213"/>
    </location>
</feature>
<evidence type="ECO:0000256" key="8">
    <source>
        <dbReference type="SAM" id="MobiDB-lite"/>
    </source>
</evidence>
<keyword evidence="4" id="KW-0805">Transcription regulation</keyword>
<proteinExistence type="inferred from homology"/>
<dbReference type="PANTHER" id="PTHR22934:SF25">
    <property type="entry name" value="DEVELOPMENTAL REGULATORY PROTEIN WETA"/>
    <property type="match status" value="1"/>
</dbReference>
<reference evidence="9 10" key="1">
    <citation type="submission" date="2023-11" db="EMBL/GenBank/DDBJ databases">
        <title>An acidophilic fungus is an integral part of prey digestion in a carnivorous sundew plant.</title>
        <authorList>
            <person name="Tsai I.J."/>
        </authorList>
    </citation>
    <scope>NUCLEOTIDE SEQUENCE [LARGE SCALE GENOMIC DNA]</scope>
    <source>
        <strain evidence="9">169a</strain>
    </source>
</reference>
<keyword evidence="7" id="KW-0183">Conidiation</keyword>
<keyword evidence="3" id="KW-0749">Sporulation</keyword>
<keyword evidence="6" id="KW-0804">Transcription</keyword>
<feature type="compositionally biased region" description="Polar residues" evidence="8">
    <location>
        <begin position="515"/>
        <end position="542"/>
    </location>
</feature>
<evidence type="ECO:0000313" key="10">
    <source>
        <dbReference type="Proteomes" id="UP001303373"/>
    </source>
</evidence>
<feature type="region of interest" description="Disordered" evidence="8">
    <location>
        <begin position="122"/>
        <end position="213"/>
    </location>
</feature>
<dbReference type="PANTHER" id="PTHR22934">
    <property type="entry name" value="PROTEIN ESC1/WETA-RELATED"/>
    <property type="match status" value="1"/>
</dbReference>
<gene>
    <name evidence="9" type="ORF">R9X50_00430300</name>
</gene>
<keyword evidence="5" id="KW-0010">Activator</keyword>
<feature type="compositionally biased region" description="Low complexity" evidence="8">
    <location>
        <begin position="485"/>
        <end position="498"/>
    </location>
</feature>
<name>A0AAQ3MAT3_9PEZI</name>
<organism evidence="9 10">
    <name type="scientific">Acrodontium crateriforme</name>
    <dbReference type="NCBI Taxonomy" id="150365"/>
    <lineage>
        <taxon>Eukaryota</taxon>
        <taxon>Fungi</taxon>
        <taxon>Dikarya</taxon>
        <taxon>Ascomycota</taxon>
        <taxon>Pezizomycotina</taxon>
        <taxon>Dothideomycetes</taxon>
        <taxon>Dothideomycetidae</taxon>
        <taxon>Mycosphaerellales</taxon>
        <taxon>Teratosphaeriaceae</taxon>
        <taxon>Acrodontium</taxon>
    </lineage>
</organism>
<dbReference type="Proteomes" id="UP001303373">
    <property type="component" value="Chromosome 6"/>
</dbReference>
<protein>
    <recommendedName>
        <fullName evidence="2">Developmental regulatory protein wetA</fullName>
    </recommendedName>
</protein>
<sequence>MAFAGQTFECQIRQTNKEPEWSNICNNVFDEYLGNDCLLDVPSGKQERSSSVDPYNFFTFASNSEQSHRTDNTSPVHTWDYASMDATDGAKYTEAQQPTAKEPENFWANKLKALEMSVAESERKQRTLRSAQSHPDFLSLGGFPSPPALPTSPTEHILTVQRRRPRAVTGGGRKASQTRSVSRGRTSRVTKPKAQTPSDSNVTPRKVSTSPTKLATTSRFRAGFRDVGNERIGRSPKKYEFRMPSQGWTRSPQPSPRSAPYEDDFGNAFASSSSACPQVNGHLHETSPLPNTFLQAHVHPGPDSPTLAYSPHMGNPYITSEPTFTTPRAPSTRLLPLSDTSPMFPERTTSLASQQIQPFDFGFDDNNSWGPTSLENPTIKYTSDPFSTPNAYDGIGEYVVQSIESEGLDLLNYGTIQPNTGLGIGLGIDCDPNLLSNYTATSHNSGFPLTSSYSMQQTVNPSHISPPPIPRSPRTPSRQYTAAFRSPSISPPRISAQRSRSRGRSASKYHRRAKSSTATPRQPQNSDQLGFVNYTPQDSSKILSGVAPSGSSKTKARRDKEAAEKRMKLSQAAVRAVVEAGGDLEALSEAGLI</sequence>
<dbReference type="GO" id="GO:0048315">
    <property type="term" value="P:conidium formation"/>
    <property type="evidence" value="ECO:0007669"/>
    <property type="project" value="UniProtKB-KW"/>
</dbReference>
<feature type="compositionally biased region" description="Pro residues" evidence="8">
    <location>
        <begin position="464"/>
        <end position="473"/>
    </location>
</feature>
<feature type="region of interest" description="Disordered" evidence="8">
    <location>
        <begin position="449"/>
        <end position="564"/>
    </location>
</feature>
<evidence type="ECO:0000256" key="7">
    <source>
        <dbReference type="ARBA" id="ARBA00023321"/>
    </source>
</evidence>